<proteinExistence type="predicted"/>
<evidence type="ECO:0000313" key="3">
    <source>
        <dbReference type="Proteomes" id="UP000042997"/>
    </source>
</evidence>
<sequence>MNTHTAAITARIAQTEALQQLTEQRATEPGADLPALRITWKRHAHTLAILRATDLTPPADVQGAGYRNPEDPWTVQQPDEWLGNWD</sequence>
<gene>
    <name evidence="2" type="ORF">RHRU231_450119</name>
</gene>
<dbReference type="Proteomes" id="UP000042997">
    <property type="component" value="Unassembled WGS sequence"/>
</dbReference>
<protein>
    <submittedName>
        <fullName evidence="2">Uncharacterized protein</fullName>
    </submittedName>
</protein>
<organism evidence="2 3">
    <name type="scientific">Rhodococcus ruber</name>
    <dbReference type="NCBI Taxonomy" id="1830"/>
    <lineage>
        <taxon>Bacteria</taxon>
        <taxon>Bacillati</taxon>
        <taxon>Actinomycetota</taxon>
        <taxon>Actinomycetes</taxon>
        <taxon>Mycobacteriales</taxon>
        <taxon>Nocardiaceae</taxon>
        <taxon>Rhodococcus</taxon>
    </lineage>
</organism>
<dbReference type="RefSeq" id="WP_040272020.1">
    <property type="nucleotide sequence ID" value="NZ_JAPWIU010000058.1"/>
</dbReference>
<evidence type="ECO:0000313" key="2">
    <source>
        <dbReference type="EMBL" id="CDZ88952.1"/>
    </source>
</evidence>
<dbReference type="AlphaFoldDB" id="A0A098BL69"/>
<evidence type="ECO:0000256" key="1">
    <source>
        <dbReference type="SAM" id="MobiDB-lite"/>
    </source>
</evidence>
<accession>A0A098BL69</accession>
<feature type="region of interest" description="Disordered" evidence="1">
    <location>
        <begin position="58"/>
        <end position="86"/>
    </location>
</feature>
<name>A0A098BL69_9NOCA</name>
<dbReference type="EMBL" id="CCSD01000056">
    <property type="protein sequence ID" value="CDZ88952.1"/>
    <property type="molecule type" value="Genomic_DNA"/>
</dbReference>
<reference evidence="2 3" key="1">
    <citation type="journal article" date="2014" name="Genome Announc.">
        <title>Draft Genome Sequence of Propane- and Butane-Oxidizing Actinobacterium Rhodococcus ruber IEGM 231.</title>
        <authorList>
            <person name="Ivshina I.B."/>
            <person name="Kuyukina M.S."/>
            <person name="Krivoruchko A.V."/>
            <person name="Barbe V."/>
            <person name="Fischer C."/>
        </authorList>
    </citation>
    <scope>NUCLEOTIDE SEQUENCE [LARGE SCALE GENOMIC DNA]</scope>
</reference>